<dbReference type="EMBL" id="BPLQ01015617">
    <property type="protein sequence ID" value="GIY89411.1"/>
    <property type="molecule type" value="Genomic_DNA"/>
</dbReference>
<dbReference type="Gene3D" id="3.40.50.1820">
    <property type="entry name" value="alpha/beta hydrolase"/>
    <property type="match status" value="1"/>
</dbReference>
<evidence type="ECO:0000313" key="4">
    <source>
        <dbReference type="EMBL" id="GIY89411.1"/>
    </source>
</evidence>
<evidence type="ECO:0000256" key="2">
    <source>
        <dbReference type="ARBA" id="ARBA00023180"/>
    </source>
</evidence>
<keyword evidence="5" id="KW-1185">Reference proteome</keyword>
<reference evidence="4 5" key="1">
    <citation type="submission" date="2021-06" db="EMBL/GenBank/DDBJ databases">
        <title>Caerostris darwini draft genome.</title>
        <authorList>
            <person name="Kono N."/>
            <person name="Arakawa K."/>
        </authorList>
    </citation>
    <scope>NUCLEOTIDE SEQUENCE [LARGE SCALE GENOMIC DNA]</scope>
</reference>
<feature type="domain" description="Carboxylesterase type B" evidence="3">
    <location>
        <begin position="18"/>
        <end position="72"/>
    </location>
</feature>
<sequence length="81" mass="9181">MVLQYGTNGIAKMVIKWYCKNVGRQPHRLPVMAYIHGESYEWNAGNPYDGRVLSSYGNVIVVTINYRLGVLGEEEIAYNAK</sequence>
<dbReference type="InterPro" id="IPR051093">
    <property type="entry name" value="Neuroligin/BSAL"/>
</dbReference>
<dbReference type="InterPro" id="IPR002018">
    <property type="entry name" value="CarbesteraseB"/>
</dbReference>
<keyword evidence="2" id="KW-0325">Glycoprotein</keyword>
<gene>
    <name evidence="4" type="primary">Nlgn3</name>
    <name evidence="4" type="ORF">CDAR_494681</name>
</gene>
<dbReference type="Pfam" id="PF00135">
    <property type="entry name" value="COesterase"/>
    <property type="match status" value="1"/>
</dbReference>
<dbReference type="SUPFAM" id="SSF53474">
    <property type="entry name" value="alpha/beta-Hydrolases"/>
    <property type="match status" value="1"/>
</dbReference>
<protein>
    <submittedName>
        <fullName evidence="4">Neuroligin-3</fullName>
    </submittedName>
</protein>
<evidence type="ECO:0000313" key="5">
    <source>
        <dbReference type="Proteomes" id="UP001054837"/>
    </source>
</evidence>
<comment type="similarity">
    <text evidence="1">Belongs to the type-B carboxylesterase/lipase family.</text>
</comment>
<organism evidence="4 5">
    <name type="scientific">Caerostris darwini</name>
    <dbReference type="NCBI Taxonomy" id="1538125"/>
    <lineage>
        <taxon>Eukaryota</taxon>
        <taxon>Metazoa</taxon>
        <taxon>Ecdysozoa</taxon>
        <taxon>Arthropoda</taxon>
        <taxon>Chelicerata</taxon>
        <taxon>Arachnida</taxon>
        <taxon>Araneae</taxon>
        <taxon>Araneomorphae</taxon>
        <taxon>Entelegynae</taxon>
        <taxon>Araneoidea</taxon>
        <taxon>Araneidae</taxon>
        <taxon>Caerostris</taxon>
    </lineage>
</organism>
<name>A0AAV4X3I2_9ARAC</name>
<evidence type="ECO:0000259" key="3">
    <source>
        <dbReference type="Pfam" id="PF00135"/>
    </source>
</evidence>
<dbReference type="InterPro" id="IPR029058">
    <property type="entry name" value="AB_hydrolase_fold"/>
</dbReference>
<proteinExistence type="inferred from homology"/>
<dbReference type="AlphaFoldDB" id="A0AAV4X3I2"/>
<evidence type="ECO:0000256" key="1">
    <source>
        <dbReference type="ARBA" id="ARBA00005964"/>
    </source>
</evidence>
<comment type="caution">
    <text evidence="4">The sequence shown here is derived from an EMBL/GenBank/DDBJ whole genome shotgun (WGS) entry which is preliminary data.</text>
</comment>
<dbReference type="PANTHER" id="PTHR43903">
    <property type="entry name" value="NEUROLIGIN"/>
    <property type="match status" value="1"/>
</dbReference>
<accession>A0AAV4X3I2</accession>
<dbReference type="Proteomes" id="UP001054837">
    <property type="component" value="Unassembled WGS sequence"/>
</dbReference>